<evidence type="ECO:0000313" key="3">
    <source>
        <dbReference type="Proteomes" id="UP000652219"/>
    </source>
</evidence>
<accession>A0A8H6J1S3</accession>
<feature type="region of interest" description="Disordered" evidence="1">
    <location>
        <begin position="180"/>
        <end position="236"/>
    </location>
</feature>
<dbReference type="Proteomes" id="UP000652219">
    <property type="component" value="Unassembled WGS sequence"/>
</dbReference>
<name>A0A8H6J1S3_9PEZI</name>
<evidence type="ECO:0000256" key="1">
    <source>
        <dbReference type="SAM" id="MobiDB-lite"/>
    </source>
</evidence>
<organism evidence="2 3">
    <name type="scientific">Colletotrichum sojae</name>
    <dbReference type="NCBI Taxonomy" id="2175907"/>
    <lineage>
        <taxon>Eukaryota</taxon>
        <taxon>Fungi</taxon>
        <taxon>Dikarya</taxon>
        <taxon>Ascomycota</taxon>
        <taxon>Pezizomycotina</taxon>
        <taxon>Sordariomycetes</taxon>
        <taxon>Hypocreomycetidae</taxon>
        <taxon>Glomerellales</taxon>
        <taxon>Glomerellaceae</taxon>
        <taxon>Colletotrichum</taxon>
        <taxon>Colletotrichum orchidearum species complex</taxon>
    </lineage>
</organism>
<gene>
    <name evidence="2" type="ORF">CSOJ01_09911</name>
</gene>
<reference evidence="2 3" key="1">
    <citation type="journal article" date="2020" name="Phytopathology">
        <title>Genome Sequence Resources of Colletotrichum truncatum, C. plurivorum, C. musicola, and C. sojae: Four Species Pathogenic to Soybean (Glycine max).</title>
        <authorList>
            <person name="Rogerio F."/>
            <person name="Boufleur T.R."/>
            <person name="Ciampi-Guillardi M."/>
            <person name="Sukno S.A."/>
            <person name="Thon M.R."/>
            <person name="Massola Junior N.S."/>
            <person name="Baroncelli R."/>
        </authorList>
    </citation>
    <scope>NUCLEOTIDE SEQUENCE [LARGE SCALE GENOMIC DNA]</scope>
    <source>
        <strain evidence="2 3">LFN0009</strain>
    </source>
</reference>
<feature type="compositionally biased region" description="Basic and acidic residues" evidence="1">
    <location>
        <begin position="189"/>
        <end position="210"/>
    </location>
</feature>
<feature type="compositionally biased region" description="Basic and acidic residues" evidence="1">
    <location>
        <begin position="218"/>
        <end position="227"/>
    </location>
</feature>
<comment type="caution">
    <text evidence="2">The sequence shown here is derived from an EMBL/GenBank/DDBJ whole genome shotgun (WGS) entry which is preliminary data.</text>
</comment>
<keyword evidence="3" id="KW-1185">Reference proteome</keyword>
<evidence type="ECO:0000313" key="2">
    <source>
        <dbReference type="EMBL" id="KAF6804817.1"/>
    </source>
</evidence>
<protein>
    <submittedName>
        <fullName evidence="2">Uncharacterized protein</fullName>
    </submittedName>
</protein>
<dbReference type="AlphaFoldDB" id="A0A8H6J1S3"/>
<dbReference type="EMBL" id="WIGN01000198">
    <property type="protein sequence ID" value="KAF6804817.1"/>
    <property type="molecule type" value="Genomic_DNA"/>
</dbReference>
<sequence>MASINSTPGGSTTPRLQGHKIVTGDLLCRVELFTDNERAEDGQRYESLDFRNRETMAPSLGDLYYNPPSSSPRDRMVSPFQHLFTAVSFRLTPGYEYLDPTYGREQERTGTYRGCPRRIYSSPTAVRGLGEQTNFLMTHLTWFRFKLFQDRTQREGLHHSQPSINSWMVSVLSSTPYSCRPIRDPSAPAHDDKRAKHWKDQPEADSDLPHRPPVVVDDTVKLRDRLPKIPLTPEAE</sequence>
<proteinExistence type="predicted"/>